<gene>
    <name evidence="1" type="ORF">FC24_GL000297</name>
</gene>
<keyword evidence="2" id="KW-1185">Reference proteome</keyword>
<dbReference type="STRING" id="1423796.FC24_GL000297"/>
<dbReference type="Proteomes" id="UP000051638">
    <property type="component" value="Unassembled WGS sequence"/>
</dbReference>
<reference evidence="1 2" key="1">
    <citation type="journal article" date="2015" name="Genome Announc.">
        <title>Expanding the biotechnology potential of lactobacilli through comparative genomics of 213 strains and associated genera.</title>
        <authorList>
            <person name="Sun Z."/>
            <person name="Harris H.M."/>
            <person name="McCann A."/>
            <person name="Guo C."/>
            <person name="Argimon S."/>
            <person name="Zhang W."/>
            <person name="Yang X."/>
            <person name="Jeffery I.B."/>
            <person name="Cooney J.C."/>
            <person name="Kagawa T.F."/>
            <person name="Liu W."/>
            <person name="Song Y."/>
            <person name="Salvetti E."/>
            <person name="Wrobel A."/>
            <person name="Rasinkangas P."/>
            <person name="Parkhill J."/>
            <person name="Rea M.C."/>
            <person name="O'Sullivan O."/>
            <person name="Ritari J."/>
            <person name="Douillard F.P."/>
            <person name="Paul Ross R."/>
            <person name="Yang R."/>
            <person name="Briner A.E."/>
            <person name="Felis G.E."/>
            <person name="de Vos W.M."/>
            <person name="Barrangou R."/>
            <person name="Klaenhammer T.R."/>
            <person name="Caufield P.W."/>
            <person name="Cui Y."/>
            <person name="Zhang H."/>
            <person name="O'Toole P.W."/>
        </authorList>
    </citation>
    <scope>NUCLEOTIDE SEQUENCE [LARGE SCALE GENOMIC DNA]</scope>
    <source>
        <strain evidence="1 2">DSM 20253</strain>
    </source>
</reference>
<evidence type="ECO:0000313" key="1">
    <source>
        <dbReference type="EMBL" id="KRM99437.1"/>
    </source>
</evidence>
<dbReference type="RefSeq" id="WP_057873220.1">
    <property type="nucleotide sequence ID" value="NZ_AYYI01000014.1"/>
</dbReference>
<sequence length="189" mass="20770">MNPALNVPRLLQIGSTGRNSGKTVVATALIQRFKQQHRLVGLKIVTITGERGKCQRGGVGCGICTSIDSGYELTEEKQLKGQKDTMRLLAAGCEQVFLLKAFTDHLLAGFNTFLNQIPADAAVICESNSLRQVVRPGLFLMLTNHRLRPIKPTAAKVYPQADLVFNAKQAQMLDQIQLNQLAWQTSLLV</sequence>
<name>A0A0R2D6D3_9LACO</name>
<proteinExistence type="predicted"/>
<evidence type="ECO:0000313" key="2">
    <source>
        <dbReference type="Proteomes" id="UP000051638"/>
    </source>
</evidence>
<dbReference type="EMBL" id="AYYI01000014">
    <property type="protein sequence ID" value="KRM99437.1"/>
    <property type="molecule type" value="Genomic_DNA"/>
</dbReference>
<organism evidence="1 2">
    <name type="scientific">Loigolactobacillus rennini DSM 20253</name>
    <dbReference type="NCBI Taxonomy" id="1423796"/>
    <lineage>
        <taxon>Bacteria</taxon>
        <taxon>Bacillati</taxon>
        <taxon>Bacillota</taxon>
        <taxon>Bacilli</taxon>
        <taxon>Lactobacillales</taxon>
        <taxon>Lactobacillaceae</taxon>
        <taxon>Loigolactobacillus</taxon>
    </lineage>
</organism>
<evidence type="ECO:0008006" key="3">
    <source>
        <dbReference type="Google" id="ProtNLM"/>
    </source>
</evidence>
<comment type="caution">
    <text evidence="1">The sequence shown here is derived from an EMBL/GenBank/DDBJ whole genome shotgun (WGS) entry which is preliminary data.</text>
</comment>
<dbReference type="PATRIC" id="fig|1423796.3.peg.308"/>
<dbReference type="AlphaFoldDB" id="A0A0R2D6D3"/>
<protein>
    <recommendedName>
        <fullName evidence="3">Mur ligase central domain-containing protein</fullName>
    </recommendedName>
</protein>
<accession>A0A0R2D6D3</accession>